<accession>A0AAN8YXF9</accession>
<dbReference type="GO" id="GO:0003677">
    <property type="term" value="F:DNA binding"/>
    <property type="evidence" value="ECO:0007669"/>
    <property type="project" value="UniProtKB-KW"/>
</dbReference>
<dbReference type="PANTHER" id="PTHR31391">
    <property type="entry name" value="B3 DOMAIN-CONTAINING PROTEIN OS11G0197600-RELATED"/>
    <property type="match status" value="1"/>
</dbReference>
<evidence type="ECO:0000256" key="1">
    <source>
        <dbReference type="ARBA" id="ARBA00004123"/>
    </source>
</evidence>
<feature type="domain" description="TF-B3" evidence="6">
    <location>
        <begin position="97"/>
        <end position="173"/>
    </location>
</feature>
<evidence type="ECO:0000256" key="3">
    <source>
        <dbReference type="ARBA" id="ARBA00023125"/>
    </source>
</evidence>
<dbReference type="SUPFAM" id="SSF101936">
    <property type="entry name" value="DNA-binding pseudobarrel domain"/>
    <property type="match status" value="1"/>
</dbReference>
<dbReference type="InterPro" id="IPR003340">
    <property type="entry name" value="B3_DNA-bd"/>
</dbReference>
<name>A0AAN8YXF9_9MAGN</name>
<keyword evidence="4" id="KW-0804">Transcription</keyword>
<protein>
    <submittedName>
        <fullName evidence="7">B3 DNA binding domain</fullName>
    </submittedName>
</protein>
<evidence type="ECO:0000313" key="8">
    <source>
        <dbReference type="Proteomes" id="UP001370490"/>
    </source>
</evidence>
<dbReference type="CDD" id="cd10017">
    <property type="entry name" value="B3_DNA"/>
    <property type="match status" value="1"/>
</dbReference>
<dbReference type="SMART" id="SM01019">
    <property type="entry name" value="B3"/>
    <property type="match status" value="1"/>
</dbReference>
<comment type="caution">
    <text evidence="7">The sequence shown here is derived from an EMBL/GenBank/DDBJ whole genome shotgun (WGS) entry which is preliminary data.</text>
</comment>
<sequence>MIFTKNLIHSFLQKERANAKLFVKFEQVDLGNHGGTSTRFDQEAACIGNYDEHLEERRSFALDCAQDRAHEVQANLSDNGPGIVRPMLYSAVKDFWLDFPSEFSQKFMPREDSTILLEDEGGNEYKTSYEVKHLGLSEGWAAFVEEHKLQVGDALIFHLIKPHKFKVYIVRADQLSEVDGALALMSLSGQAR</sequence>
<comment type="subcellular location">
    <subcellularLocation>
        <location evidence="1">Nucleus</location>
    </subcellularLocation>
</comment>
<dbReference type="InterPro" id="IPR015300">
    <property type="entry name" value="DNA-bd_pseudobarrel_sf"/>
</dbReference>
<evidence type="ECO:0000313" key="7">
    <source>
        <dbReference type="EMBL" id="KAK6916472.1"/>
    </source>
</evidence>
<dbReference type="GO" id="GO:0005634">
    <property type="term" value="C:nucleus"/>
    <property type="evidence" value="ECO:0007669"/>
    <property type="project" value="UniProtKB-SubCell"/>
</dbReference>
<dbReference type="Gene3D" id="2.40.330.10">
    <property type="entry name" value="DNA-binding pseudobarrel domain"/>
    <property type="match status" value="1"/>
</dbReference>
<proteinExistence type="predicted"/>
<dbReference type="PROSITE" id="PS50863">
    <property type="entry name" value="B3"/>
    <property type="match status" value="1"/>
</dbReference>
<dbReference type="EMBL" id="JBAMMX010000024">
    <property type="protein sequence ID" value="KAK6916472.1"/>
    <property type="molecule type" value="Genomic_DNA"/>
</dbReference>
<evidence type="ECO:0000259" key="6">
    <source>
        <dbReference type="PROSITE" id="PS50863"/>
    </source>
</evidence>
<evidence type="ECO:0000256" key="5">
    <source>
        <dbReference type="ARBA" id="ARBA00023242"/>
    </source>
</evidence>
<evidence type="ECO:0000256" key="2">
    <source>
        <dbReference type="ARBA" id="ARBA00023015"/>
    </source>
</evidence>
<keyword evidence="2" id="KW-0805">Transcription regulation</keyword>
<keyword evidence="5" id="KW-0539">Nucleus</keyword>
<dbReference type="Proteomes" id="UP001370490">
    <property type="component" value="Unassembled WGS sequence"/>
</dbReference>
<gene>
    <name evidence="7" type="ORF">RJ641_019333</name>
</gene>
<organism evidence="7 8">
    <name type="scientific">Dillenia turbinata</name>
    <dbReference type="NCBI Taxonomy" id="194707"/>
    <lineage>
        <taxon>Eukaryota</taxon>
        <taxon>Viridiplantae</taxon>
        <taxon>Streptophyta</taxon>
        <taxon>Embryophyta</taxon>
        <taxon>Tracheophyta</taxon>
        <taxon>Spermatophyta</taxon>
        <taxon>Magnoliopsida</taxon>
        <taxon>eudicotyledons</taxon>
        <taxon>Gunneridae</taxon>
        <taxon>Pentapetalae</taxon>
        <taxon>Dilleniales</taxon>
        <taxon>Dilleniaceae</taxon>
        <taxon>Dillenia</taxon>
    </lineage>
</organism>
<dbReference type="PANTHER" id="PTHR31391:SF101">
    <property type="entry name" value="B3 DOMAIN-CONTAINING PROTEIN OS01G0234100"/>
    <property type="match status" value="1"/>
</dbReference>
<reference evidence="7 8" key="1">
    <citation type="submission" date="2023-12" db="EMBL/GenBank/DDBJ databases">
        <title>A high-quality genome assembly for Dillenia turbinata (Dilleniales).</title>
        <authorList>
            <person name="Chanderbali A."/>
        </authorList>
    </citation>
    <scope>NUCLEOTIDE SEQUENCE [LARGE SCALE GENOMIC DNA]</scope>
    <source>
        <strain evidence="7">LSX21</strain>
        <tissue evidence="7">Leaf</tissue>
    </source>
</reference>
<dbReference type="InterPro" id="IPR044837">
    <property type="entry name" value="REM16-like"/>
</dbReference>
<dbReference type="Pfam" id="PF02362">
    <property type="entry name" value="B3"/>
    <property type="match status" value="1"/>
</dbReference>
<keyword evidence="8" id="KW-1185">Reference proteome</keyword>
<dbReference type="AlphaFoldDB" id="A0AAN8YXF9"/>
<keyword evidence="3" id="KW-0238">DNA-binding</keyword>
<evidence type="ECO:0000256" key="4">
    <source>
        <dbReference type="ARBA" id="ARBA00023163"/>
    </source>
</evidence>